<gene>
    <name evidence="4" type="ORF">NCTC13492_03674</name>
    <name evidence="3" type="ORF">SAMN05421542_0329</name>
</gene>
<dbReference type="EMBL" id="FNEG01000001">
    <property type="protein sequence ID" value="SDI17798.1"/>
    <property type="molecule type" value="Genomic_DNA"/>
</dbReference>
<evidence type="ECO:0000256" key="1">
    <source>
        <dbReference type="ARBA" id="ARBA00022729"/>
    </source>
</evidence>
<dbReference type="InterPro" id="IPR026444">
    <property type="entry name" value="Secre_tail"/>
</dbReference>
<dbReference type="Pfam" id="PF18962">
    <property type="entry name" value="Por_Secre_tail"/>
    <property type="match status" value="1"/>
</dbReference>
<dbReference type="RefSeq" id="WP_228425432.1">
    <property type="nucleotide sequence ID" value="NZ_FNEG01000001.1"/>
</dbReference>
<dbReference type="EMBL" id="UAWB01000013">
    <property type="protein sequence ID" value="SQB46598.1"/>
    <property type="molecule type" value="Genomic_DNA"/>
</dbReference>
<evidence type="ECO:0000313" key="4">
    <source>
        <dbReference type="EMBL" id="SQB46598.1"/>
    </source>
</evidence>
<evidence type="ECO:0000313" key="6">
    <source>
        <dbReference type="Proteomes" id="UP000251670"/>
    </source>
</evidence>
<sequence length="172" mass="18970">MNDLDLRIVDTKDNTTHLPWRLDYNNPMTALKGNNTVDNVEQIIVDAPVARRNYKIVINNKGILKNNTGANTPQNYSIIVTGHSEVLGTKESKAGVLSNLAIAPSVTKDVINILKALKKSTFTIYDLSGKKIQNGTINSDKEVADLLAHTKGIYIIEVKTNNDVNSKKIIKE</sequence>
<organism evidence="4 6">
    <name type="scientific">Chryseobacterium jejuense</name>
    <dbReference type="NCBI Taxonomy" id="445960"/>
    <lineage>
        <taxon>Bacteria</taxon>
        <taxon>Pseudomonadati</taxon>
        <taxon>Bacteroidota</taxon>
        <taxon>Flavobacteriia</taxon>
        <taxon>Flavobacteriales</taxon>
        <taxon>Weeksellaceae</taxon>
        <taxon>Chryseobacterium group</taxon>
        <taxon>Chryseobacterium</taxon>
    </lineage>
</organism>
<dbReference type="Proteomes" id="UP000251670">
    <property type="component" value="Unassembled WGS sequence"/>
</dbReference>
<accession>A0A2X2X164</accession>
<feature type="domain" description="Secretion system C-terminal sorting" evidence="2">
    <location>
        <begin position="107"/>
        <end position="170"/>
    </location>
</feature>
<evidence type="ECO:0000313" key="5">
    <source>
        <dbReference type="Proteomes" id="UP000199426"/>
    </source>
</evidence>
<evidence type="ECO:0000313" key="3">
    <source>
        <dbReference type="EMBL" id="SDI17798.1"/>
    </source>
</evidence>
<dbReference type="Gene3D" id="2.60.120.380">
    <property type="match status" value="1"/>
</dbReference>
<evidence type="ECO:0000259" key="2">
    <source>
        <dbReference type="Pfam" id="PF18962"/>
    </source>
</evidence>
<reference evidence="4 6" key="2">
    <citation type="submission" date="2018-06" db="EMBL/GenBank/DDBJ databases">
        <authorList>
            <consortium name="Pathogen Informatics"/>
            <person name="Doyle S."/>
        </authorList>
    </citation>
    <scope>NUCLEOTIDE SEQUENCE [LARGE SCALE GENOMIC DNA]</scope>
    <source>
        <strain evidence="4 6">NCTC13492</strain>
    </source>
</reference>
<dbReference type="AlphaFoldDB" id="A0A2X2X164"/>
<keyword evidence="1" id="KW-0732">Signal</keyword>
<dbReference type="STRING" id="445960.SAMN05421542_0329"/>
<dbReference type="NCBIfam" id="TIGR04183">
    <property type="entry name" value="Por_Secre_tail"/>
    <property type="match status" value="1"/>
</dbReference>
<dbReference type="Proteomes" id="UP000199426">
    <property type="component" value="Unassembled WGS sequence"/>
</dbReference>
<keyword evidence="5" id="KW-1185">Reference proteome</keyword>
<protein>
    <submittedName>
        <fullName evidence="3 4">Por secretion system C-terminal sorting domain</fullName>
    </submittedName>
</protein>
<name>A0A2X2X164_CHRJE</name>
<reference evidence="3 5" key="1">
    <citation type="submission" date="2016-10" db="EMBL/GenBank/DDBJ databases">
        <authorList>
            <person name="Varghese N."/>
            <person name="Submissions S."/>
        </authorList>
    </citation>
    <scope>NUCLEOTIDE SEQUENCE [LARGE SCALE GENOMIC DNA]</scope>
    <source>
        <strain evidence="3 5">DSM 19299</strain>
    </source>
</reference>
<proteinExistence type="predicted"/>